<keyword evidence="4" id="KW-1185">Reference proteome</keyword>
<name>A0A4V2R4P3_9RHOB</name>
<feature type="transmembrane region" description="Helical" evidence="1">
    <location>
        <begin position="14"/>
        <end position="33"/>
    </location>
</feature>
<dbReference type="OrthoDB" id="7855258at2"/>
<keyword evidence="1" id="KW-0472">Membrane</keyword>
<dbReference type="Pfam" id="PF07331">
    <property type="entry name" value="TctB"/>
    <property type="match status" value="1"/>
</dbReference>
<gene>
    <name evidence="3" type="ORF">EV216_10969</name>
</gene>
<reference evidence="3 4" key="1">
    <citation type="submission" date="2019-03" db="EMBL/GenBank/DDBJ databases">
        <title>Genomic Encyclopedia of Type Strains, Phase IV (KMG-IV): sequencing the most valuable type-strain genomes for metagenomic binning, comparative biology and taxonomic classification.</title>
        <authorList>
            <person name="Goeker M."/>
        </authorList>
    </citation>
    <scope>NUCLEOTIDE SEQUENCE [LARGE SCALE GENOMIC DNA]</scope>
    <source>
        <strain evidence="3 4">DSM 21153</strain>
    </source>
</reference>
<evidence type="ECO:0000313" key="4">
    <source>
        <dbReference type="Proteomes" id="UP000295277"/>
    </source>
</evidence>
<feature type="transmembrane region" description="Helical" evidence="1">
    <location>
        <begin position="93"/>
        <end position="109"/>
    </location>
</feature>
<dbReference type="Proteomes" id="UP000295277">
    <property type="component" value="Unassembled WGS sequence"/>
</dbReference>
<dbReference type="EMBL" id="SLVM01000009">
    <property type="protein sequence ID" value="TCM84984.1"/>
    <property type="molecule type" value="Genomic_DNA"/>
</dbReference>
<sequence length="171" mass="17454">MPPVSEAAERRQELIAGGLLLVLALAWTAAVWLTVPVGQGVGPRAFPFWLGVALAVLSALLLLKGLRGGHGLDPPGEGEGSAAAPPVSAGRRLALVATVCGIIAAYGLLMQKIGFLPATVLTVSATLVVALGERRPLVVGGMAIGIALGAWLAFGKLLGAYMPRGTWISLF</sequence>
<dbReference type="AlphaFoldDB" id="A0A4V2R4P3"/>
<proteinExistence type="predicted"/>
<feature type="transmembrane region" description="Helical" evidence="1">
    <location>
        <begin position="139"/>
        <end position="162"/>
    </location>
</feature>
<feature type="domain" description="DUF1468" evidence="2">
    <location>
        <begin position="15"/>
        <end position="163"/>
    </location>
</feature>
<evidence type="ECO:0000256" key="1">
    <source>
        <dbReference type="SAM" id="Phobius"/>
    </source>
</evidence>
<keyword evidence="1" id="KW-1133">Transmembrane helix</keyword>
<accession>A0A4V2R4P3</accession>
<dbReference type="InterPro" id="IPR009936">
    <property type="entry name" value="DUF1468"/>
</dbReference>
<feature type="transmembrane region" description="Helical" evidence="1">
    <location>
        <begin position="115"/>
        <end position="132"/>
    </location>
</feature>
<dbReference type="RefSeq" id="WP_132694485.1">
    <property type="nucleotide sequence ID" value="NZ_SLVM01000009.1"/>
</dbReference>
<comment type="caution">
    <text evidence="3">The sequence shown here is derived from an EMBL/GenBank/DDBJ whole genome shotgun (WGS) entry which is preliminary data.</text>
</comment>
<feature type="transmembrane region" description="Helical" evidence="1">
    <location>
        <begin position="45"/>
        <end position="63"/>
    </location>
</feature>
<organism evidence="3 4">
    <name type="scientific">Rhodovulum steppense</name>
    <dbReference type="NCBI Taxonomy" id="540251"/>
    <lineage>
        <taxon>Bacteria</taxon>
        <taxon>Pseudomonadati</taxon>
        <taxon>Pseudomonadota</taxon>
        <taxon>Alphaproteobacteria</taxon>
        <taxon>Rhodobacterales</taxon>
        <taxon>Paracoccaceae</taxon>
        <taxon>Rhodovulum</taxon>
    </lineage>
</organism>
<evidence type="ECO:0000259" key="2">
    <source>
        <dbReference type="Pfam" id="PF07331"/>
    </source>
</evidence>
<evidence type="ECO:0000313" key="3">
    <source>
        <dbReference type="EMBL" id="TCM84984.1"/>
    </source>
</evidence>
<keyword evidence="1" id="KW-0812">Transmembrane</keyword>
<protein>
    <submittedName>
        <fullName evidence="3">Tripartite tricarboxylate transporter TctB family protein</fullName>
    </submittedName>
</protein>